<name>A0A4R3V9F9_9BURK</name>
<comment type="caution">
    <text evidence="1">The sequence shown here is derived from an EMBL/GenBank/DDBJ whole genome shotgun (WGS) entry which is preliminary data.</text>
</comment>
<reference evidence="1 2" key="1">
    <citation type="submission" date="2019-03" db="EMBL/GenBank/DDBJ databases">
        <title>Genomic Encyclopedia of Type Strains, Phase IV (KMG-IV): sequencing the most valuable type-strain genomes for metagenomic binning, comparative biology and taxonomic classification.</title>
        <authorList>
            <person name="Goeker M."/>
        </authorList>
    </citation>
    <scope>NUCLEOTIDE SEQUENCE [LARGE SCALE GENOMIC DNA]</scope>
    <source>
        <strain evidence="1 2">DSM 100048</strain>
    </source>
</reference>
<dbReference type="OrthoDB" id="8547628at2"/>
<keyword evidence="2" id="KW-1185">Reference proteome</keyword>
<dbReference type="Proteomes" id="UP000294692">
    <property type="component" value="Unassembled WGS sequence"/>
</dbReference>
<accession>A0A4R3V9F9</accession>
<evidence type="ECO:0000313" key="2">
    <source>
        <dbReference type="Proteomes" id="UP000294692"/>
    </source>
</evidence>
<protein>
    <recommendedName>
        <fullName evidence="3">Lipoprotein</fullName>
    </recommendedName>
</protein>
<dbReference type="EMBL" id="SMBX01000002">
    <property type="protein sequence ID" value="TCV01857.1"/>
    <property type="molecule type" value="Genomic_DNA"/>
</dbReference>
<proteinExistence type="predicted"/>
<gene>
    <name evidence="1" type="ORF">EV686_102571</name>
</gene>
<evidence type="ECO:0000313" key="1">
    <source>
        <dbReference type="EMBL" id="TCV01857.1"/>
    </source>
</evidence>
<dbReference type="PROSITE" id="PS51257">
    <property type="entry name" value="PROKAR_LIPOPROTEIN"/>
    <property type="match status" value="1"/>
</dbReference>
<evidence type="ECO:0008006" key="3">
    <source>
        <dbReference type="Google" id="ProtNLM"/>
    </source>
</evidence>
<sequence length="95" mass="9974">MKHAFIAIAVLAVSGCASVNESYAPDGRKAYELNCSGTTRNWDKCLSKAESLCKPAGYDVLRKTGEGRAPAGGGAGGLYGSQTYERGMLIACKPR</sequence>
<dbReference type="AlphaFoldDB" id="A0A4R3V9F9"/>
<dbReference type="RefSeq" id="WP_132474706.1">
    <property type="nucleotide sequence ID" value="NZ_JBHRVM010000001.1"/>
</dbReference>
<organism evidence="1 2">
    <name type="scientific">Paracandidimonas soli</name>
    <dbReference type="NCBI Taxonomy" id="1917182"/>
    <lineage>
        <taxon>Bacteria</taxon>
        <taxon>Pseudomonadati</taxon>
        <taxon>Pseudomonadota</taxon>
        <taxon>Betaproteobacteria</taxon>
        <taxon>Burkholderiales</taxon>
        <taxon>Alcaligenaceae</taxon>
        <taxon>Paracandidimonas</taxon>
    </lineage>
</organism>